<dbReference type="RefSeq" id="XP_030836185.1">
    <property type="nucleotide sequence ID" value="XM_030980325.1"/>
</dbReference>
<protein>
    <recommendedName>
        <fullName evidence="9">Ribosomal RNA-processing protein 43</fullName>
    </recommendedName>
</protein>
<evidence type="ECO:0000256" key="7">
    <source>
        <dbReference type="ARBA" id="ARBA00022884"/>
    </source>
</evidence>
<dbReference type="GO" id="GO:0016075">
    <property type="term" value="P:rRNA catabolic process"/>
    <property type="evidence" value="ECO:0000318"/>
    <property type="project" value="GO_Central"/>
</dbReference>
<dbReference type="InterPro" id="IPR033196">
    <property type="entry name" value="Rrp43"/>
</dbReference>
<dbReference type="GO" id="GO:0034475">
    <property type="term" value="P:U4 snRNA 3'-end processing"/>
    <property type="evidence" value="ECO:0000318"/>
    <property type="project" value="GO_Central"/>
</dbReference>
<evidence type="ECO:0000313" key="12">
    <source>
        <dbReference type="EnsemblMetazoa" id="XP_030836185"/>
    </source>
</evidence>
<dbReference type="InterPro" id="IPR036345">
    <property type="entry name" value="ExoRNase_PH_dom2_sf"/>
</dbReference>
<dbReference type="AlphaFoldDB" id="A0A7M7NGQ2"/>
<dbReference type="CDD" id="cd11369">
    <property type="entry name" value="RNase_PH_RRP43"/>
    <property type="match status" value="1"/>
</dbReference>
<evidence type="ECO:0000256" key="8">
    <source>
        <dbReference type="ARBA" id="ARBA00023242"/>
    </source>
</evidence>
<comment type="subcellular location">
    <subcellularLocation>
        <location evidence="1">Cytoplasm</location>
    </subcellularLocation>
    <subcellularLocation>
        <location evidence="2">Nucleus</location>
        <location evidence="2">Nucleolus</location>
    </subcellularLocation>
</comment>
<evidence type="ECO:0000256" key="2">
    <source>
        <dbReference type="ARBA" id="ARBA00004604"/>
    </source>
</evidence>
<dbReference type="GO" id="GO:0000177">
    <property type="term" value="C:cytoplasmic exosome (RNase complex)"/>
    <property type="evidence" value="ECO:0000318"/>
    <property type="project" value="GO_Central"/>
</dbReference>
<dbReference type="GO" id="GO:0071035">
    <property type="term" value="P:nuclear polyadenylation-dependent rRNA catabolic process"/>
    <property type="evidence" value="ECO:0000318"/>
    <property type="project" value="GO_Central"/>
</dbReference>
<sequence length="275" mass="29901">MAAEFKTAQPVEYYKQFLKEEVRPDGRELGEIRSTILNVGSISTAHGSALVKLGNTTVVCGIKGEFASPTVEEPKKGYLVPNVDLPPLCSAQFKPGPPSIQAQVTSQLVADTLLSSNLLNYEDLCIKEGNMVWVLYCDMMCLDYDGNIIDACLIALLAALRNVRLPVVTIDEDTGLAELSSTEDRSLNIVNQFAATTFSVFDDSILLVDPTVEEEDLATGLMTVIVTQDGRLCNIHKPGGTPLSTDQIQDCIGRAQTRAKEICSLIDDTLDSIER</sequence>
<dbReference type="KEGG" id="spu:592373"/>
<dbReference type="FunFam" id="3.30.230.70:FF:000017">
    <property type="entry name" value="Exosome complex component Rrp42"/>
    <property type="match status" value="1"/>
</dbReference>
<dbReference type="Pfam" id="PF01138">
    <property type="entry name" value="RNase_PH"/>
    <property type="match status" value="1"/>
</dbReference>
<feature type="domain" description="Exoribonuclease phosphorolytic" evidence="11">
    <location>
        <begin position="193"/>
        <end position="256"/>
    </location>
</feature>
<keyword evidence="7" id="KW-0694">RNA-binding</keyword>
<dbReference type="GO" id="GO:0005730">
    <property type="term" value="C:nucleolus"/>
    <property type="evidence" value="ECO:0007669"/>
    <property type="project" value="UniProtKB-SubCell"/>
</dbReference>
<keyword evidence="4" id="KW-0963">Cytoplasm</keyword>
<dbReference type="PANTHER" id="PTHR11097">
    <property type="entry name" value="EXOSOME COMPLEX EXONUCLEASE RIBOSOMAL RNA PROCESSING PROTEIN"/>
    <property type="match status" value="1"/>
</dbReference>
<dbReference type="GO" id="GO:0034476">
    <property type="term" value="P:U5 snRNA 3'-end processing"/>
    <property type="evidence" value="ECO:0000318"/>
    <property type="project" value="GO_Central"/>
</dbReference>
<reference evidence="13" key="1">
    <citation type="submission" date="2015-02" db="EMBL/GenBank/DDBJ databases">
        <title>Genome sequencing for Strongylocentrotus purpuratus.</title>
        <authorList>
            <person name="Murali S."/>
            <person name="Liu Y."/>
            <person name="Vee V."/>
            <person name="English A."/>
            <person name="Wang M."/>
            <person name="Skinner E."/>
            <person name="Han Y."/>
            <person name="Muzny D.M."/>
            <person name="Worley K.C."/>
            <person name="Gibbs R.A."/>
        </authorList>
    </citation>
    <scope>NUCLEOTIDE SEQUENCE</scope>
</reference>
<accession>A0A7M7NGQ2</accession>
<evidence type="ECO:0000259" key="10">
    <source>
        <dbReference type="Pfam" id="PF01138"/>
    </source>
</evidence>
<evidence type="ECO:0000256" key="9">
    <source>
        <dbReference type="ARBA" id="ARBA00030617"/>
    </source>
</evidence>
<dbReference type="InterPro" id="IPR015847">
    <property type="entry name" value="ExoRNase_PH_dom2"/>
</dbReference>
<dbReference type="InterPro" id="IPR020568">
    <property type="entry name" value="Ribosomal_Su5_D2-typ_SF"/>
</dbReference>
<comment type="similarity">
    <text evidence="3">Belongs to the RNase PH family.</text>
</comment>
<dbReference type="OrthoDB" id="45882at2759"/>
<dbReference type="InterPro" id="IPR027408">
    <property type="entry name" value="PNPase/RNase_PH_dom_sf"/>
</dbReference>
<dbReference type="GO" id="GO:0000176">
    <property type="term" value="C:nuclear exosome (RNase complex)"/>
    <property type="evidence" value="ECO:0000318"/>
    <property type="project" value="GO_Central"/>
</dbReference>
<organism evidence="12 13">
    <name type="scientific">Strongylocentrotus purpuratus</name>
    <name type="common">Purple sea urchin</name>
    <dbReference type="NCBI Taxonomy" id="7668"/>
    <lineage>
        <taxon>Eukaryota</taxon>
        <taxon>Metazoa</taxon>
        <taxon>Echinodermata</taxon>
        <taxon>Eleutherozoa</taxon>
        <taxon>Echinozoa</taxon>
        <taxon>Echinoidea</taxon>
        <taxon>Euechinoidea</taxon>
        <taxon>Echinacea</taxon>
        <taxon>Camarodonta</taxon>
        <taxon>Echinidea</taxon>
        <taxon>Strongylocentrotidae</taxon>
        <taxon>Strongylocentrotus</taxon>
    </lineage>
</organism>
<dbReference type="GO" id="GO:0000467">
    <property type="term" value="P:exonucleolytic trimming to generate mature 3'-end of 5.8S rRNA from tricistronic rRNA transcript (SSU-rRNA, 5.8S rRNA, LSU-rRNA)"/>
    <property type="evidence" value="ECO:0000318"/>
    <property type="project" value="GO_Central"/>
</dbReference>
<evidence type="ECO:0000259" key="11">
    <source>
        <dbReference type="Pfam" id="PF03725"/>
    </source>
</evidence>
<evidence type="ECO:0000313" key="13">
    <source>
        <dbReference type="Proteomes" id="UP000007110"/>
    </source>
</evidence>
<evidence type="ECO:0000256" key="3">
    <source>
        <dbReference type="ARBA" id="ARBA00006678"/>
    </source>
</evidence>
<keyword evidence="6" id="KW-0271">Exosome</keyword>
<proteinExistence type="inferred from homology"/>
<name>A0A7M7NGQ2_STRPU</name>
<dbReference type="SUPFAM" id="SSF54211">
    <property type="entry name" value="Ribosomal protein S5 domain 2-like"/>
    <property type="match status" value="1"/>
</dbReference>
<dbReference type="EnsemblMetazoa" id="XM_030980325">
    <property type="protein sequence ID" value="XP_030836185"/>
    <property type="gene ID" value="LOC592373"/>
</dbReference>
<dbReference type="GO" id="GO:0071028">
    <property type="term" value="P:nuclear mRNA surveillance"/>
    <property type="evidence" value="ECO:0000318"/>
    <property type="project" value="GO_Central"/>
</dbReference>
<dbReference type="GO" id="GO:0035925">
    <property type="term" value="F:mRNA 3'-UTR AU-rich region binding"/>
    <property type="evidence" value="ECO:0000318"/>
    <property type="project" value="GO_Central"/>
</dbReference>
<keyword evidence="8" id="KW-0539">Nucleus</keyword>
<evidence type="ECO:0000256" key="5">
    <source>
        <dbReference type="ARBA" id="ARBA00022552"/>
    </source>
</evidence>
<dbReference type="Pfam" id="PF03725">
    <property type="entry name" value="RNase_PH_C"/>
    <property type="match status" value="1"/>
</dbReference>
<keyword evidence="5" id="KW-0698">rRNA processing</keyword>
<keyword evidence="13" id="KW-1185">Reference proteome</keyword>
<dbReference type="CTD" id="11340"/>
<dbReference type="InParanoid" id="A0A7M7NGQ2"/>
<evidence type="ECO:0000256" key="1">
    <source>
        <dbReference type="ARBA" id="ARBA00004496"/>
    </source>
</evidence>
<dbReference type="PANTHER" id="PTHR11097:SF9">
    <property type="entry name" value="EXOSOME COMPLEX COMPONENT RRP43"/>
    <property type="match status" value="1"/>
</dbReference>
<evidence type="ECO:0000256" key="6">
    <source>
        <dbReference type="ARBA" id="ARBA00022835"/>
    </source>
</evidence>
<dbReference type="GO" id="GO:0034473">
    <property type="term" value="P:U1 snRNA 3'-end processing"/>
    <property type="evidence" value="ECO:0000318"/>
    <property type="project" value="GO_Central"/>
</dbReference>
<dbReference type="Gene3D" id="3.30.230.70">
    <property type="entry name" value="GHMP Kinase, N-terminal domain"/>
    <property type="match status" value="1"/>
</dbReference>
<feature type="domain" description="Exoribonuclease phosphorolytic" evidence="10">
    <location>
        <begin position="31"/>
        <end position="166"/>
    </location>
</feature>
<dbReference type="InterPro" id="IPR050590">
    <property type="entry name" value="Exosome_comp_Rrp42_subfam"/>
</dbReference>
<dbReference type="OMA" id="EIKAFWV"/>
<dbReference type="InterPro" id="IPR001247">
    <property type="entry name" value="ExoRNase_PH_dom1"/>
</dbReference>
<dbReference type="Proteomes" id="UP000007110">
    <property type="component" value="Unassembled WGS sequence"/>
</dbReference>
<dbReference type="SUPFAM" id="SSF55666">
    <property type="entry name" value="Ribonuclease PH domain 2-like"/>
    <property type="match status" value="1"/>
</dbReference>
<evidence type="ECO:0000256" key="4">
    <source>
        <dbReference type="ARBA" id="ARBA00022490"/>
    </source>
</evidence>
<dbReference type="GO" id="GO:0071038">
    <property type="term" value="P:TRAMP-dependent tRNA surveillance pathway"/>
    <property type="evidence" value="ECO:0000318"/>
    <property type="project" value="GO_Central"/>
</dbReference>
<reference evidence="12" key="2">
    <citation type="submission" date="2021-01" db="UniProtKB">
        <authorList>
            <consortium name="EnsemblMetazoa"/>
        </authorList>
    </citation>
    <scope>IDENTIFICATION</scope>
</reference>
<dbReference type="GeneID" id="592373"/>